<proteinExistence type="predicted"/>
<dbReference type="AlphaFoldDB" id="A0A6A5TUC7"/>
<reference evidence="2" key="1">
    <citation type="journal article" date="2020" name="Stud. Mycol.">
        <title>101 Dothideomycetes genomes: a test case for predicting lifestyles and emergence of pathogens.</title>
        <authorList>
            <person name="Haridas S."/>
            <person name="Albert R."/>
            <person name="Binder M."/>
            <person name="Bloem J."/>
            <person name="Labutti K."/>
            <person name="Salamov A."/>
            <person name="Andreopoulos B."/>
            <person name="Baker S."/>
            <person name="Barry K."/>
            <person name="Bills G."/>
            <person name="Bluhm B."/>
            <person name="Cannon C."/>
            <person name="Castanera R."/>
            <person name="Culley D."/>
            <person name="Daum C."/>
            <person name="Ezra D."/>
            <person name="Gonzalez J."/>
            <person name="Henrissat B."/>
            <person name="Kuo A."/>
            <person name="Liang C."/>
            <person name="Lipzen A."/>
            <person name="Lutzoni F."/>
            <person name="Magnuson J."/>
            <person name="Mondo S."/>
            <person name="Nolan M."/>
            <person name="Ohm R."/>
            <person name="Pangilinan J."/>
            <person name="Park H.-J."/>
            <person name="Ramirez L."/>
            <person name="Alfaro M."/>
            <person name="Sun H."/>
            <person name="Tritt A."/>
            <person name="Yoshinaga Y."/>
            <person name="Zwiers L.-H."/>
            <person name="Turgeon B."/>
            <person name="Goodwin S."/>
            <person name="Spatafora J."/>
            <person name="Crous P."/>
            <person name="Grigoriev I."/>
        </authorList>
    </citation>
    <scope>NUCLEOTIDE SEQUENCE</scope>
    <source>
        <strain evidence="2">CBS 675.92</strain>
    </source>
</reference>
<dbReference type="Proteomes" id="UP000800035">
    <property type="component" value="Unassembled WGS sequence"/>
</dbReference>
<dbReference type="EMBL" id="ML976994">
    <property type="protein sequence ID" value="KAF1955620.1"/>
    <property type="molecule type" value="Genomic_DNA"/>
</dbReference>
<evidence type="ECO:0000256" key="1">
    <source>
        <dbReference type="SAM" id="MobiDB-lite"/>
    </source>
</evidence>
<sequence>MLSAPYEVRTTACRPEADRKGPLAVGHVNVWKPLGAWRISSYTGATLSSQEGTCSRERNGAAQEKEMHKSKTRGLAAAVRQNGVSAALPAPQPCRQAPDLSHTSRASQRMMQILDRRYWAGRPSGICINNTVLGAGGRSMDGEDVGFWTISETPIPVNTTVPETHL</sequence>
<accession>A0A6A5TUC7</accession>
<feature type="region of interest" description="Disordered" evidence="1">
    <location>
        <begin position="50"/>
        <end position="74"/>
    </location>
</feature>
<name>A0A6A5TUC7_9PLEO</name>
<keyword evidence="3" id="KW-1185">Reference proteome</keyword>
<gene>
    <name evidence="2" type="ORF">CC80DRAFT_564392</name>
</gene>
<evidence type="ECO:0000313" key="2">
    <source>
        <dbReference type="EMBL" id="KAF1955620.1"/>
    </source>
</evidence>
<feature type="compositionally biased region" description="Basic and acidic residues" evidence="1">
    <location>
        <begin position="54"/>
        <end position="69"/>
    </location>
</feature>
<organism evidence="2 3">
    <name type="scientific">Byssothecium circinans</name>
    <dbReference type="NCBI Taxonomy" id="147558"/>
    <lineage>
        <taxon>Eukaryota</taxon>
        <taxon>Fungi</taxon>
        <taxon>Dikarya</taxon>
        <taxon>Ascomycota</taxon>
        <taxon>Pezizomycotina</taxon>
        <taxon>Dothideomycetes</taxon>
        <taxon>Pleosporomycetidae</taxon>
        <taxon>Pleosporales</taxon>
        <taxon>Massarineae</taxon>
        <taxon>Massarinaceae</taxon>
        <taxon>Byssothecium</taxon>
    </lineage>
</organism>
<evidence type="ECO:0000313" key="3">
    <source>
        <dbReference type="Proteomes" id="UP000800035"/>
    </source>
</evidence>
<protein>
    <submittedName>
        <fullName evidence="2">Uncharacterized protein</fullName>
    </submittedName>
</protein>